<dbReference type="InterPro" id="IPR015947">
    <property type="entry name" value="PUA-like_sf"/>
</dbReference>
<dbReference type="InterPro" id="IPR036974">
    <property type="entry name" value="PUA_sf"/>
</dbReference>
<evidence type="ECO:0000256" key="6">
    <source>
        <dbReference type="ARBA" id="ARBA00022777"/>
    </source>
</evidence>
<dbReference type="PANTHER" id="PTHR43654">
    <property type="entry name" value="GLUTAMATE 5-KINASE"/>
    <property type="match status" value="1"/>
</dbReference>
<dbReference type="PANTHER" id="PTHR43654:SF1">
    <property type="entry name" value="ISOPENTENYL PHOSPHATE KINASE"/>
    <property type="match status" value="1"/>
</dbReference>
<evidence type="ECO:0000256" key="8">
    <source>
        <dbReference type="HAMAP-Rule" id="MF_00456"/>
    </source>
</evidence>
<dbReference type="InterPro" id="IPR036393">
    <property type="entry name" value="AceGlu_kinase-like_sf"/>
</dbReference>
<dbReference type="Gene3D" id="2.30.130.10">
    <property type="entry name" value="PUA domain"/>
    <property type="match status" value="1"/>
</dbReference>
<keyword evidence="5 8" id="KW-0547">Nucleotide-binding</keyword>
<dbReference type="Gene3D" id="3.40.1160.10">
    <property type="entry name" value="Acetylglutamate kinase-like"/>
    <property type="match status" value="1"/>
</dbReference>
<dbReference type="GO" id="GO:0003723">
    <property type="term" value="F:RNA binding"/>
    <property type="evidence" value="ECO:0007669"/>
    <property type="project" value="InterPro"/>
</dbReference>
<evidence type="ECO:0000313" key="11">
    <source>
        <dbReference type="Proteomes" id="UP000176282"/>
    </source>
</evidence>
<dbReference type="CDD" id="cd21157">
    <property type="entry name" value="PUA_G5K"/>
    <property type="match status" value="1"/>
</dbReference>
<dbReference type="SMART" id="SM00359">
    <property type="entry name" value="PUA"/>
    <property type="match status" value="1"/>
</dbReference>
<keyword evidence="6 8" id="KW-0418">Kinase</keyword>
<gene>
    <name evidence="8" type="primary">proB</name>
    <name evidence="10" type="ORF">A3J66_02065</name>
</gene>
<dbReference type="AlphaFoldDB" id="A0A1F6MB72"/>
<comment type="caution">
    <text evidence="8">Lacks conserved residue(s) required for the propagation of feature annotation.</text>
</comment>
<feature type="binding site" evidence="8">
    <location>
        <position position="9"/>
    </location>
    <ligand>
        <name>ATP</name>
        <dbReference type="ChEBI" id="CHEBI:30616"/>
    </ligand>
</feature>
<evidence type="ECO:0000259" key="9">
    <source>
        <dbReference type="SMART" id="SM00359"/>
    </source>
</evidence>
<dbReference type="CDD" id="cd04242">
    <property type="entry name" value="AAK_G5K_ProB"/>
    <property type="match status" value="1"/>
</dbReference>
<dbReference type="HAMAP" id="MF_00456">
    <property type="entry name" value="ProB"/>
    <property type="match status" value="1"/>
</dbReference>
<dbReference type="PRINTS" id="PR00474">
    <property type="entry name" value="GLU5KINASE"/>
</dbReference>
<feature type="domain" description="PUA" evidence="9">
    <location>
        <begin position="275"/>
        <end position="349"/>
    </location>
</feature>
<evidence type="ECO:0000256" key="1">
    <source>
        <dbReference type="ARBA" id="ARBA00022490"/>
    </source>
</evidence>
<evidence type="ECO:0000256" key="3">
    <source>
        <dbReference type="ARBA" id="ARBA00022650"/>
    </source>
</evidence>
<dbReference type="InterPro" id="IPR041739">
    <property type="entry name" value="G5K_ProB"/>
</dbReference>
<comment type="subcellular location">
    <subcellularLocation>
        <location evidence="8">Cytoplasm</location>
    </subcellularLocation>
</comment>
<evidence type="ECO:0000256" key="5">
    <source>
        <dbReference type="ARBA" id="ARBA00022741"/>
    </source>
</evidence>
<evidence type="ECO:0000256" key="2">
    <source>
        <dbReference type="ARBA" id="ARBA00022605"/>
    </source>
</evidence>
<protein>
    <recommendedName>
        <fullName evidence="8">Glutamate 5-kinase</fullName>
        <ecNumber evidence="8">2.7.2.11</ecNumber>
    </recommendedName>
    <alternativeName>
        <fullName evidence="8">Gamma-glutamyl kinase</fullName>
        <shortName evidence="8">GK</shortName>
    </alternativeName>
</protein>
<dbReference type="PIRSF" id="PIRSF000729">
    <property type="entry name" value="GK"/>
    <property type="match status" value="1"/>
</dbReference>
<dbReference type="FunFam" id="3.40.1160.10:FF:000006">
    <property type="entry name" value="Glutamate 5-kinase"/>
    <property type="match status" value="1"/>
</dbReference>
<dbReference type="InterPro" id="IPR001048">
    <property type="entry name" value="Asp/Glu/Uridylate_kinase"/>
</dbReference>
<comment type="similarity">
    <text evidence="8">Belongs to the glutamate 5-kinase family.</text>
</comment>
<dbReference type="GO" id="GO:0004349">
    <property type="term" value="F:glutamate 5-kinase activity"/>
    <property type="evidence" value="ECO:0007669"/>
    <property type="project" value="UniProtKB-UniRule"/>
</dbReference>
<dbReference type="Proteomes" id="UP000176282">
    <property type="component" value="Unassembled WGS sequence"/>
</dbReference>
<keyword evidence="3 8" id="KW-0641">Proline biosynthesis</keyword>
<dbReference type="InterPro" id="IPR002478">
    <property type="entry name" value="PUA"/>
</dbReference>
<sequence>MPRERIVIKIGTNVITKDTGLLDIDHMRHIVADIATVIRGGAEVILVSSGAMGAGRGIVALDEKEDPVVRRQTLAAVGQVALMGTYASLFRPHAIVPAQVLATKEDFRDRTHYMNMKNCFSSLLRQGVIPIVNENDVVSVTELMFTENDELAGLVSSMMNAERLIILTSVDGVYSGDPESPDAHIIETIAPQDISWQKSIAPTKSSFGRGGMKTKCAVAQKLATLGIRTHVVNGEKQHAIREVVAGKNIGTTFLPERQRSNIKKRIAYAYGQEKGTVYIKKDAREILTSKQKTCSLLPVGITKIEGAFEKGDIIQIKDEKNQRLGLGVAEYPADTARKYIGVKGKKPLVHYDYLYIEK</sequence>
<accession>A0A1F6MB72</accession>
<dbReference type="InterPro" id="IPR001057">
    <property type="entry name" value="Glu/AcGlu_kinase"/>
</dbReference>
<keyword evidence="4 8" id="KW-0808">Transferase</keyword>
<organism evidence="10 11">
    <name type="scientific">Candidatus Magasanikbacteria bacterium RIFCSPHIGHO2_02_FULL_47_14</name>
    <dbReference type="NCBI Taxonomy" id="1798680"/>
    <lineage>
        <taxon>Bacteria</taxon>
        <taxon>Candidatus Magasanikiibacteriota</taxon>
    </lineage>
</organism>
<dbReference type="UniPathway" id="UPA00098">
    <property type="reaction ID" value="UER00359"/>
</dbReference>
<comment type="pathway">
    <text evidence="8">Amino-acid biosynthesis; L-proline biosynthesis; L-glutamate 5-semialdehyde from L-glutamate: step 1/2.</text>
</comment>
<dbReference type="SUPFAM" id="SSF88697">
    <property type="entry name" value="PUA domain-like"/>
    <property type="match status" value="1"/>
</dbReference>
<dbReference type="GO" id="GO:0005524">
    <property type="term" value="F:ATP binding"/>
    <property type="evidence" value="ECO:0007669"/>
    <property type="project" value="UniProtKB-KW"/>
</dbReference>
<dbReference type="SUPFAM" id="SSF53633">
    <property type="entry name" value="Carbamate kinase-like"/>
    <property type="match status" value="1"/>
</dbReference>
<name>A0A1F6MB72_9BACT</name>
<evidence type="ECO:0000313" key="10">
    <source>
        <dbReference type="EMBL" id="OGH68820.1"/>
    </source>
</evidence>
<dbReference type="STRING" id="1798680.A3J66_02065"/>
<evidence type="ECO:0000256" key="4">
    <source>
        <dbReference type="ARBA" id="ARBA00022679"/>
    </source>
</evidence>
<reference evidence="10 11" key="1">
    <citation type="journal article" date="2016" name="Nat. Commun.">
        <title>Thousands of microbial genomes shed light on interconnected biogeochemical processes in an aquifer system.</title>
        <authorList>
            <person name="Anantharaman K."/>
            <person name="Brown C.T."/>
            <person name="Hug L.A."/>
            <person name="Sharon I."/>
            <person name="Castelle C.J."/>
            <person name="Probst A.J."/>
            <person name="Thomas B.C."/>
            <person name="Singh A."/>
            <person name="Wilkins M.J."/>
            <person name="Karaoz U."/>
            <person name="Brodie E.L."/>
            <person name="Williams K.H."/>
            <person name="Hubbard S.S."/>
            <person name="Banfield J.F."/>
        </authorList>
    </citation>
    <scope>NUCLEOTIDE SEQUENCE [LARGE SCALE GENOMIC DNA]</scope>
</reference>
<feature type="binding site" evidence="8">
    <location>
        <position position="136"/>
    </location>
    <ligand>
        <name>substrate</name>
    </ligand>
</feature>
<keyword evidence="7 8" id="KW-0067">ATP-binding</keyword>
<feature type="binding site" evidence="8">
    <location>
        <position position="49"/>
    </location>
    <ligand>
        <name>substrate</name>
    </ligand>
</feature>
<dbReference type="GO" id="GO:0005829">
    <property type="term" value="C:cytosol"/>
    <property type="evidence" value="ECO:0007669"/>
    <property type="project" value="TreeGrafter"/>
</dbReference>
<evidence type="ECO:0000256" key="7">
    <source>
        <dbReference type="ARBA" id="ARBA00022840"/>
    </source>
</evidence>
<dbReference type="NCBIfam" id="TIGR01027">
    <property type="entry name" value="proB"/>
    <property type="match status" value="1"/>
</dbReference>
<feature type="binding site" evidence="8">
    <location>
        <position position="148"/>
    </location>
    <ligand>
        <name>substrate</name>
    </ligand>
</feature>
<dbReference type="EC" id="2.7.2.11" evidence="8"/>
<keyword evidence="2 8" id="KW-0028">Amino-acid biosynthesis</keyword>
<proteinExistence type="inferred from homology"/>
<keyword evidence="1 8" id="KW-0963">Cytoplasm</keyword>
<comment type="caution">
    <text evidence="10">The sequence shown here is derived from an EMBL/GenBank/DDBJ whole genome shotgun (WGS) entry which is preliminary data.</text>
</comment>
<dbReference type="PROSITE" id="PS50890">
    <property type="entry name" value="PUA"/>
    <property type="match status" value="1"/>
</dbReference>
<dbReference type="EMBL" id="MFQB01000006">
    <property type="protein sequence ID" value="OGH68820.1"/>
    <property type="molecule type" value="Genomic_DNA"/>
</dbReference>
<dbReference type="InterPro" id="IPR005715">
    <property type="entry name" value="Glu_5kinase/COase_Synthase"/>
</dbReference>
<dbReference type="Pfam" id="PF01472">
    <property type="entry name" value="PUA"/>
    <property type="match status" value="1"/>
</dbReference>
<dbReference type="Pfam" id="PF00696">
    <property type="entry name" value="AA_kinase"/>
    <property type="match status" value="1"/>
</dbReference>
<comment type="function">
    <text evidence="8">Catalyzes the transfer of a phosphate group to glutamate to form L-glutamate 5-phosphate.</text>
</comment>
<dbReference type="InterPro" id="IPR011529">
    <property type="entry name" value="Glu_5kinase"/>
</dbReference>
<comment type="catalytic activity">
    <reaction evidence="8">
        <text>L-glutamate + ATP = L-glutamyl 5-phosphate + ADP</text>
        <dbReference type="Rhea" id="RHEA:14877"/>
        <dbReference type="ChEBI" id="CHEBI:29985"/>
        <dbReference type="ChEBI" id="CHEBI:30616"/>
        <dbReference type="ChEBI" id="CHEBI:58274"/>
        <dbReference type="ChEBI" id="CHEBI:456216"/>
        <dbReference type="EC" id="2.7.2.11"/>
    </reaction>
</comment>
<dbReference type="GO" id="GO:0055129">
    <property type="term" value="P:L-proline biosynthetic process"/>
    <property type="evidence" value="ECO:0007669"/>
    <property type="project" value="UniProtKB-UniRule"/>
</dbReference>